<evidence type="ECO:0000256" key="2">
    <source>
        <dbReference type="SAM" id="MobiDB-lite"/>
    </source>
</evidence>
<feature type="compositionally biased region" description="Polar residues" evidence="2">
    <location>
        <begin position="1237"/>
        <end position="1246"/>
    </location>
</feature>
<feature type="compositionally biased region" description="Low complexity" evidence="2">
    <location>
        <begin position="1112"/>
        <end position="1122"/>
    </location>
</feature>
<feature type="region of interest" description="Disordered" evidence="2">
    <location>
        <begin position="1"/>
        <end position="61"/>
    </location>
</feature>
<organism evidence="4 5">
    <name type="scientific">Scylla paramamosain</name>
    <name type="common">Mud crab</name>
    <dbReference type="NCBI Taxonomy" id="85552"/>
    <lineage>
        <taxon>Eukaryota</taxon>
        <taxon>Metazoa</taxon>
        <taxon>Ecdysozoa</taxon>
        <taxon>Arthropoda</taxon>
        <taxon>Crustacea</taxon>
        <taxon>Multicrustacea</taxon>
        <taxon>Malacostraca</taxon>
        <taxon>Eumalacostraca</taxon>
        <taxon>Eucarida</taxon>
        <taxon>Decapoda</taxon>
        <taxon>Pleocyemata</taxon>
        <taxon>Brachyura</taxon>
        <taxon>Eubrachyura</taxon>
        <taxon>Portunoidea</taxon>
        <taxon>Portunidae</taxon>
        <taxon>Portuninae</taxon>
        <taxon>Scylla</taxon>
    </lineage>
</organism>
<feature type="region of interest" description="Disordered" evidence="2">
    <location>
        <begin position="1971"/>
        <end position="2060"/>
    </location>
</feature>
<evidence type="ECO:0000313" key="5">
    <source>
        <dbReference type="Proteomes" id="UP001487740"/>
    </source>
</evidence>
<feature type="compositionally biased region" description="Basic and acidic residues" evidence="2">
    <location>
        <begin position="2256"/>
        <end position="2275"/>
    </location>
</feature>
<feature type="compositionally biased region" description="Polar residues" evidence="2">
    <location>
        <begin position="2276"/>
        <end position="2296"/>
    </location>
</feature>
<dbReference type="PANTHER" id="PTHR13399">
    <property type="entry name" value="TRANSLOCON-ASSOCIATED PROTEIN TRAP , GAMMA SUBUNIT"/>
    <property type="match status" value="1"/>
</dbReference>
<feature type="region of interest" description="Disordered" evidence="2">
    <location>
        <begin position="873"/>
        <end position="1144"/>
    </location>
</feature>
<feature type="compositionally biased region" description="Polar residues" evidence="2">
    <location>
        <begin position="1192"/>
        <end position="1212"/>
    </location>
</feature>
<feature type="region of interest" description="Disordered" evidence="2">
    <location>
        <begin position="113"/>
        <end position="139"/>
    </location>
</feature>
<feature type="compositionally biased region" description="Polar residues" evidence="2">
    <location>
        <begin position="214"/>
        <end position="227"/>
    </location>
</feature>
<feature type="compositionally biased region" description="Basic and acidic residues" evidence="2">
    <location>
        <begin position="2031"/>
        <end position="2054"/>
    </location>
</feature>
<dbReference type="InterPro" id="IPR000195">
    <property type="entry name" value="Rab-GAP-TBC_dom"/>
</dbReference>
<dbReference type="GO" id="GO:0005783">
    <property type="term" value="C:endoplasmic reticulum"/>
    <property type="evidence" value="ECO:0007669"/>
    <property type="project" value="TreeGrafter"/>
</dbReference>
<dbReference type="InterPro" id="IPR032738">
    <property type="entry name" value="Tbc1d30_C"/>
</dbReference>
<feature type="region of interest" description="Disordered" evidence="2">
    <location>
        <begin position="1785"/>
        <end position="1804"/>
    </location>
</feature>
<dbReference type="SUPFAM" id="SSF47923">
    <property type="entry name" value="Ypt/Rab-GAP domain of gyp1p"/>
    <property type="match status" value="2"/>
</dbReference>
<keyword evidence="5" id="KW-1185">Reference proteome</keyword>
<feature type="region of interest" description="Disordered" evidence="2">
    <location>
        <begin position="1191"/>
        <end position="1287"/>
    </location>
</feature>
<evidence type="ECO:0000256" key="1">
    <source>
        <dbReference type="ARBA" id="ARBA00067508"/>
    </source>
</evidence>
<dbReference type="Pfam" id="PF15733">
    <property type="entry name" value="DUF4682"/>
    <property type="match status" value="1"/>
</dbReference>
<feature type="domain" description="Rab-GAP TBC" evidence="3">
    <location>
        <begin position="433"/>
        <end position="642"/>
    </location>
</feature>
<comment type="caution">
    <text evidence="4">The sequence shown here is derived from an EMBL/GenBank/DDBJ whole genome shotgun (WGS) entry which is preliminary data.</text>
</comment>
<feature type="compositionally biased region" description="Low complexity" evidence="2">
    <location>
        <begin position="1018"/>
        <end position="1029"/>
    </location>
</feature>
<sequence>MSFPSGACLPPLPPQSYSRSNTSTVDDQSDSDDTFFVPRPRRPVCQGQRSSSTPPRSSGMVLISTTSRNLGDEFCDVSLENAGDVKGNAGSNGIKSESSKVRKNLRQIANKIRSSSKEHRVDSIRPACPPNPSSIRDTSSHVIDLPPFEAFGGREQNCACGNVCEGRGGFPCRAVCCPEEKLPQQPPPGTASPPAGYGALSSLMRAADDVTYGDSDTATAGSDTGTHYSARRRRISSSIASVSTERSEGENKPGGGEKGAEIRPGTWKDGGSLRKPSLVDGLLLSIYRNHQRYRSSSLGESDTMTEHSTTSEPAVTRYRRCFLSSAASSSSRVVLRRFRLQGKNVAELKLLVSSLEASLSGQCALLVRELKKRDKLRHRRDQQNDVVTAVLHALSLKRSQDTRIRFSVAPLPGDSGFRQWHDAMMMCARLPGGIPQEFRRRLWLTLAEKHLQARGVSWPHAESFCFNEWSNPDDDELGDQIVKDLHRTGCSLFCGEEAEDNQAMLKRVLLAFARWNKGVGYCQGFNMLAAIILEVMERQESDALKVMIYLIEGVLPESYFANNLRGLSVDMAVFRDLLRLHLPHLSRHLEHLQHDAADLTTGTIYEPPLTNVFTMQWFLTLFSNCLPRDTVMRVWDLTFLQGNEVLLRTALAIWDGLARRILEVHSADEFYTVMGLLTREMLSTGLMDANKLVQTVVGMAPFPFPGLADLRDKYTYNITPWTQSVSSVAKRGLRLFYSDDDDDDNDEDNQTIAVATAFGLSGIFRKTAEINRGSSPVGGGGPVMSPGGFPAVSTPPPRLAHEGREITRPNLDISALKKQYARLRERQKQAHIILTASQQRVSSTLGSAGMVGTGSSGQRGTPLTMNHLLRGKKALTSKTKRVVPQGVIPVMKPKKKVERKLSDSSSNRPAPQQPSKQHLSNQGIPPHAHYQTLKCPPVSEGPKKMETLHWKDTPRRDRRASLPSGVKLLENSSPRGVLDVAVEMDDDEGDGDSGSSTSTELCDDDEEDKLSDLDPDTTTDPRPATTSPRLETVKEDSCVPSEVEGSASRQAKEDQNLKPVSYSSPTSDKQGPEVCSDPTLGTNNVESQTKDINQNQPNTQKLKSNQLHSENKLLLKSTTTETTKSDDTLQGSSVMKTSKDQENETPMWDLKAGIPLEDLLARKNLTAAEIIARIPFPSDVSFMKNASELAAKNSSVCPKTERSCSPSSSLHNVTPERSPVDSPLFRIPSPEVIHEPSLTTKASPCTSPSKSLTFSSSPSPRDSPVNKAPKTPTRSSTASPTENENFTGSIKWSLTGLPPISSSDIIMEASLIPPKSPKITVEDDKSNVFEIYEGYSGTVTSVKEFDEITEENLKVIDLPEENTTKTHIHPSLSMDQLITVSEGESCVTESDINLEERIREIFGQVTSQDEESESIINSKETMNRDTVTENIDEVSIIKCSTNDSIEFPDFTLLNNSKLEVKSDEESDPLTPEVSASESGYLCLNKIDEQLTCVSEVGNFDQNKMCEEPLAETKAAADSPLVNGNELVSETLSTTESPIEERNELVLETSNSESPVKSILTTISGTSSWLSVMCMSVCKDVNFSPAASCSKSIMTNTICEDQNRIVSMSPGMEVLPVFSSVFNITNTTLSPAQVESHSELSVPSKRESPELTVSESELILEKEGSSIEPLTLIGLSTVSCVSPTTPSRSSPRLPSLSPVHPEARISEFSHVGFQNELSEFRKQLNTSFKISPVERDDVVSLLMVDKEKYGQNFKFDLPTSLSNEEPSSLFPSENFSSVKLSVVDSVSSPKNKTDGEAVSSSSHTDGVSPICFTVGTVSPLKTTPTTDTTVTFSLLTSQDICCSLAGSNLRGSLPLNLLSQETLANVISDDIPDLESSNNQVKVTLQENCQATLIEACTEMTEIKSPLNDFTVERVLPPLPSLEERISAILGTSTKMPPLVTECDDKTPEESQTVADRGGLFFIRSQSGFSWQPKAAQHVEKEEEEEEEKEKKEKEEVEKEEEKVEEEKEEQEQMQEHKESDVKEEWSEDNELEKKEIKRNENGTEESVWKRKAEEEISTNQSSTILTWEEQVSYPVGPLERDSSLSASLEGRLSLFTNTEYEEGEVFCSEINEGKDVKYSEDNDNEAETETDFFNGKDLSSEAIRQRLWRGVKSLSLDADVSMDPDVFCFLIEQSSKHCRKNKDEDRRTMPKRRNSEVALQELVKENTEIIERILKQKSLESATLGKNYTLPNTSDGESGSPKEPEKQSGLSTFIKLLREKSERESCPEPESHKTSPSDMAPTTTEPQDGAASSDSSIKVLGVKSSKQISPPYMKSLTPEKRSVCKKDENVTMLSPTQPITFNPFPTRNVPRQPKEITVKLGLYSPSKKTTTSS</sequence>
<dbReference type="Pfam" id="PF00566">
    <property type="entry name" value="RabGAP-TBC"/>
    <property type="match status" value="1"/>
</dbReference>
<feature type="compositionally biased region" description="Acidic residues" evidence="2">
    <location>
        <begin position="1001"/>
        <end position="1017"/>
    </location>
</feature>
<feature type="compositionally biased region" description="Acidic residues" evidence="2">
    <location>
        <begin position="982"/>
        <end position="991"/>
    </location>
</feature>
<dbReference type="PANTHER" id="PTHR13399:SF4">
    <property type="entry name" value="TBC1 DOMAIN FAMILY MEMBER 30"/>
    <property type="match status" value="1"/>
</dbReference>
<name>A0AAW0T216_SCYPA</name>
<feature type="compositionally biased region" description="Basic and acidic residues" evidence="2">
    <location>
        <begin position="941"/>
        <end position="955"/>
    </location>
</feature>
<dbReference type="PROSITE" id="PS50086">
    <property type="entry name" value="TBC_RABGAP"/>
    <property type="match status" value="1"/>
</dbReference>
<dbReference type="EMBL" id="JARAKH010000041">
    <property type="protein sequence ID" value="KAK8381282.1"/>
    <property type="molecule type" value="Genomic_DNA"/>
</dbReference>
<dbReference type="Proteomes" id="UP001487740">
    <property type="component" value="Unassembled WGS sequence"/>
</dbReference>
<reference evidence="4 5" key="1">
    <citation type="submission" date="2023-03" db="EMBL/GenBank/DDBJ databases">
        <title>High-quality genome of Scylla paramamosain provides insights in environmental adaptation.</title>
        <authorList>
            <person name="Zhang L."/>
        </authorList>
    </citation>
    <scope>NUCLEOTIDE SEQUENCE [LARGE SCALE GENOMIC DNA]</scope>
    <source>
        <strain evidence="4">LZ_2023a</strain>
        <tissue evidence="4">Muscle</tissue>
    </source>
</reference>
<feature type="compositionally biased region" description="Low complexity" evidence="2">
    <location>
        <begin position="1247"/>
        <end position="1263"/>
    </location>
</feature>
<feature type="compositionally biased region" description="Polar residues" evidence="2">
    <location>
        <begin position="1079"/>
        <end position="1108"/>
    </location>
</feature>
<feature type="compositionally biased region" description="Polar residues" evidence="2">
    <location>
        <begin position="903"/>
        <end position="923"/>
    </location>
</feature>
<gene>
    <name evidence="4" type="ORF">O3P69_008269</name>
</gene>
<proteinExistence type="predicted"/>
<dbReference type="SMART" id="SM00164">
    <property type="entry name" value="TBC"/>
    <property type="match status" value="1"/>
</dbReference>
<dbReference type="InterPro" id="IPR035969">
    <property type="entry name" value="Rab-GAP_TBC_sf"/>
</dbReference>
<accession>A0AAW0T216</accession>
<protein>
    <recommendedName>
        <fullName evidence="1">TBC1 domain family member 30</fullName>
    </recommendedName>
</protein>
<feature type="region of interest" description="Disordered" evidence="2">
    <location>
        <begin position="212"/>
        <end position="273"/>
    </location>
</feature>
<dbReference type="FunFam" id="1.10.472.80:FF:000011">
    <property type="entry name" value="TBC1 domain family member 30"/>
    <property type="match status" value="1"/>
</dbReference>
<evidence type="ECO:0000313" key="4">
    <source>
        <dbReference type="EMBL" id="KAK8381282.1"/>
    </source>
</evidence>
<evidence type="ECO:0000259" key="3">
    <source>
        <dbReference type="PROSITE" id="PS50086"/>
    </source>
</evidence>
<feature type="compositionally biased region" description="Basic and acidic residues" evidence="2">
    <location>
        <begin position="2013"/>
        <end position="2024"/>
    </location>
</feature>
<dbReference type="Gene3D" id="1.10.8.270">
    <property type="entry name" value="putative rabgap domain of human tbc1 domain family member 14 like domains"/>
    <property type="match status" value="1"/>
</dbReference>
<feature type="compositionally biased region" description="Basic and acidic residues" evidence="2">
    <location>
        <begin position="1988"/>
        <end position="2005"/>
    </location>
</feature>
<feature type="region of interest" description="Disordered" evidence="2">
    <location>
        <begin position="2225"/>
        <end position="2323"/>
    </location>
</feature>
<feature type="compositionally biased region" description="Polar residues" evidence="2">
    <location>
        <begin position="1272"/>
        <end position="1287"/>
    </location>
</feature>
<dbReference type="Gene3D" id="1.10.472.80">
    <property type="entry name" value="Ypt/Rab-GAP domain of gyp1p, domain 3"/>
    <property type="match status" value="1"/>
</dbReference>
<dbReference type="FunFam" id="1.10.8.270:FF:000009">
    <property type="entry name" value="TBC1 domain family member 30"/>
    <property type="match status" value="1"/>
</dbReference>
<feature type="compositionally biased region" description="Polar residues" evidence="2">
    <location>
        <begin position="47"/>
        <end position="56"/>
    </location>
</feature>
<feature type="compositionally biased region" description="Polar residues" evidence="2">
    <location>
        <begin position="2225"/>
        <end position="2237"/>
    </location>
</feature>